<dbReference type="PROSITE" id="PS50003">
    <property type="entry name" value="PH_DOMAIN"/>
    <property type="match status" value="1"/>
</dbReference>
<dbReference type="Proteomes" id="UP000007797">
    <property type="component" value="Unassembled WGS sequence"/>
</dbReference>
<dbReference type="KEGG" id="dfa:DFA_06546"/>
<evidence type="ECO:0000313" key="5">
    <source>
        <dbReference type="Proteomes" id="UP000007797"/>
    </source>
</evidence>
<dbReference type="InterPro" id="IPR001849">
    <property type="entry name" value="PH_domain"/>
</dbReference>
<feature type="region of interest" description="Disordered" evidence="1">
    <location>
        <begin position="749"/>
        <end position="769"/>
    </location>
</feature>
<dbReference type="SUPFAM" id="SSF50729">
    <property type="entry name" value="PH domain-like"/>
    <property type="match status" value="1"/>
</dbReference>
<dbReference type="RefSeq" id="XP_004362247.1">
    <property type="nucleotide sequence ID" value="XM_004362190.1"/>
</dbReference>
<evidence type="ECO:0000256" key="1">
    <source>
        <dbReference type="SAM" id="MobiDB-lite"/>
    </source>
</evidence>
<gene>
    <name evidence="4" type="primary">gxcHH</name>
    <name evidence="4" type="ORF">DFA_06546</name>
</gene>
<dbReference type="Pfam" id="PF00621">
    <property type="entry name" value="RhoGEF"/>
    <property type="match status" value="1"/>
</dbReference>
<keyword evidence="5" id="KW-1185">Reference proteome</keyword>
<evidence type="ECO:0000259" key="2">
    <source>
        <dbReference type="PROSITE" id="PS50003"/>
    </source>
</evidence>
<dbReference type="InterPro" id="IPR000048">
    <property type="entry name" value="IQ_motif_EF-hand-BS"/>
</dbReference>
<evidence type="ECO:0000313" key="4">
    <source>
        <dbReference type="EMBL" id="EGG24396.1"/>
    </source>
</evidence>
<feature type="region of interest" description="Disordered" evidence="1">
    <location>
        <begin position="698"/>
        <end position="729"/>
    </location>
</feature>
<dbReference type="InterPro" id="IPR000219">
    <property type="entry name" value="DH_dom"/>
</dbReference>
<feature type="region of interest" description="Disordered" evidence="1">
    <location>
        <begin position="123"/>
        <end position="151"/>
    </location>
</feature>
<dbReference type="PANTHER" id="PTHR12673">
    <property type="entry name" value="FACIOGENITAL DYSPLASIA PROTEIN"/>
    <property type="match status" value="1"/>
</dbReference>
<feature type="domain" description="DH" evidence="3">
    <location>
        <begin position="298"/>
        <end position="485"/>
    </location>
</feature>
<dbReference type="OMA" id="IGAYNEW"/>
<dbReference type="InterPro" id="IPR035899">
    <property type="entry name" value="DBL_dom_sf"/>
</dbReference>
<dbReference type="PANTHER" id="PTHR12673:SF92">
    <property type="entry name" value="DH DOMAIN-CONTAINING PROTEIN"/>
    <property type="match status" value="1"/>
</dbReference>
<feature type="domain" description="PH" evidence="2">
    <location>
        <begin position="515"/>
        <end position="641"/>
    </location>
</feature>
<dbReference type="CDD" id="cd00160">
    <property type="entry name" value="RhoGEF"/>
    <property type="match status" value="1"/>
</dbReference>
<reference evidence="5" key="1">
    <citation type="journal article" date="2011" name="Genome Res.">
        <title>Phylogeny-wide analysis of social amoeba genomes highlights ancient origins for complex intercellular communication.</title>
        <authorList>
            <person name="Heidel A.J."/>
            <person name="Lawal H.M."/>
            <person name="Felder M."/>
            <person name="Schilde C."/>
            <person name="Helps N.R."/>
            <person name="Tunggal B."/>
            <person name="Rivero F."/>
            <person name="John U."/>
            <person name="Schleicher M."/>
            <person name="Eichinger L."/>
            <person name="Platzer M."/>
            <person name="Noegel A.A."/>
            <person name="Schaap P."/>
            <person name="Gloeckner G."/>
        </authorList>
    </citation>
    <scope>NUCLEOTIDE SEQUENCE [LARGE SCALE GENOMIC DNA]</scope>
    <source>
        <strain evidence="5">SH3</strain>
    </source>
</reference>
<dbReference type="Gene3D" id="1.20.900.10">
    <property type="entry name" value="Dbl homology (DH) domain"/>
    <property type="match status" value="1"/>
</dbReference>
<dbReference type="GO" id="GO:0005085">
    <property type="term" value="F:guanyl-nucleotide exchange factor activity"/>
    <property type="evidence" value="ECO:0007669"/>
    <property type="project" value="InterPro"/>
</dbReference>
<feature type="compositionally biased region" description="Basic and acidic residues" evidence="1">
    <location>
        <begin position="38"/>
        <end position="60"/>
    </location>
</feature>
<feature type="compositionally biased region" description="Polar residues" evidence="1">
    <location>
        <begin position="91"/>
        <end position="100"/>
    </location>
</feature>
<name>F4PJB0_CACFS</name>
<sequence length="963" mass="110148">MKDDDDLDVDIERFNKLKKKSSSSLDVSSSADNNIISKQEKKELKEREKEREKKEKEEKKKLKSSSKKINTSSNGDSSSSSFSSAQLEISTPSGFKQTTTPPIPSALTKPSIFTLIQSPVSDYSSSNDDISNNNNNNNNNEQYIEPEPELEEPEHYYYSGKKEKLYYKVSPQLLQDVLKWEEKKTSYQKAIDGLLKKKTQMLDLLFNDYLEEMIPILDQHNFDAQFKNEIIGRERERLEASKLKLFGSGNASITALETQISQRKKEINMHNKITLIQSVVRGWLQKRRYQEMKKRIERRNKCVLEIIETERTYVNSLNIIMNQFLAPLQTIRKDLLSQSEISSIFSNCSSLQGIHQELLESLEKKWKNWDHHQSTIADSFQPLIPYLKLYIQYINNFNNAINTLNDCKKRDSKVNQFFFKDCKNNVQLKNKDFLDLQIQPVQRIPRYKLLLMELLKNTPTIHKDFDLITKALRAVQDVASSINESKRNAEGLEKMIQIQASLIQTNIELVQPYRRHLKDGIIMFEKRGVLKERVLFLFNDSLLLCKKRPNIMSGTLFDTSPRYSIATHLKLASCIVLPTEQPQHSLKYKDASGMVQNGSSDQTLKSISYGFAVLGREHLYFYTKNAIEQLEWIELIKGIVKEIDRNHSTLRKEEAEDAGDQMLVRESHSRLSTMIDGSMSGTVPNPNRLSTRIIERESRDQLQQQQQQGPIVIERTSRNSSSPPNNNTLLASSLTTQQVSSFSSSSSSLLANSIGNTSPPLQQQQSFGRTSNLSTTFSTISLLQQSSSSSPPLPSYQNKSIRELIDIIAQLNDLYQQLFSPLDSLQSVFSEYIKHIQSANMNQTLANISTILNKIVGLKRRSVELMREENLTKQLQDVIVQGKENIGAYNEWVKRAHPNPNDPASQQPRFLVINLMKWYNTLHGTWRMILDFDSSLSSSSNNMSPPNAFSSPLSSTISTSSLV</sequence>
<dbReference type="SMART" id="SM00233">
    <property type="entry name" value="PH"/>
    <property type="match status" value="1"/>
</dbReference>
<protein>
    <submittedName>
        <fullName evidence="4">Pleckstrin domain-containing protein</fullName>
    </submittedName>
</protein>
<dbReference type="SMART" id="SM00325">
    <property type="entry name" value="RhoGEF"/>
    <property type="match status" value="1"/>
</dbReference>
<dbReference type="GO" id="GO:0005737">
    <property type="term" value="C:cytoplasm"/>
    <property type="evidence" value="ECO:0007669"/>
    <property type="project" value="TreeGrafter"/>
</dbReference>
<evidence type="ECO:0000259" key="3">
    <source>
        <dbReference type="PROSITE" id="PS50010"/>
    </source>
</evidence>
<feature type="compositionally biased region" description="Low complexity" evidence="1">
    <location>
        <begin position="67"/>
        <end position="90"/>
    </location>
</feature>
<dbReference type="PROSITE" id="PS50096">
    <property type="entry name" value="IQ"/>
    <property type="match status" value="1"/>
</dbReference>
<dbReference type="GeneID" id="14875936"/>
<proteinExistence type="predicted"/>
<feature type="region of interest" description="Disordered" evidence="1">
    <location>
        <begin position="18"/>
        <end position="107"/>
    </location>
</feature>
<dbReference type="InterPro" id="IPR051092">
    <property type="entry name" value="FYVE_RhoGEF_PH"/>
</dbReference>
<dbReference type="SMART" id="SM00015">
    <property type="entry name" value="IQ"/>
    <property type="match status" value="1"/>
</dbReference>
<dbReference type="Pfam" id="PF00612">
    <property type="entry name" value="IQ"/>
    <property type="match status" value="1"/>
</dbReference>
<dbReference type="OrthoDB" id="660555at2759"/>
<dbReference type="SUPFAM" id="SSF48065">
    <property type="entry name" value="DBL homology domain (DH-domain)"/>
    <property type="match status" value="1"/>
</dbReference>
<feature type="compositionally biased region" description="Low complexity" evidence="1">
    <location>
        <begin position="718"/>
        <end position="729"/>
    </location>
</feature>
<dbReference type="PROSITE" id="PS50010">
    <property type="entry name" value="DH_2"/>
    <property type="match status" value="1"/>
</dbReference>
<dbReference type="EMBL" id="GL883007">
    <property type="protein sequence ID" value="EGG24396.1"/>
    <property type="molecule type" value="Genomic_DNA"/>
</dbReference>
<dbReference type="AlphaFoldDB" id="F4PJB0"/>
<dbReference type="Gene3D" id="2.30.29.30">
    <property type="entry name" value="Pleckstrin-homology domain (PH domain)/Phosphotyrosine-binding domain (PTB)"/>
    <property type="match status" value="1"/>
</dbReference>
<accession>F4PJB0</accession>
<organism evidence="4 5">
    <name type="scientific">Cavenderia fasciculata</name>
    <name type="common">Slime mold</name>
    <name type="synonym">Dictyostelium fasciculatum</name>
    <dbReference type="NCBI Taxonomy" id="261658"/>
    <lineage>
        <taxon>Eukaryota</taxon>
        <taxon>Amoebozoa</taxon>
        <taxon>Evosea</taxon>
        <taxon>Eumycetozoa</taxon>
        <taxon>Dictyostelia</taxon>
        <taxon>Acytosteliales</taxon>
        <taxon>Cavenderiaceae</taxon>
        <taxon>Cavenderia</taxon>
    </lineage>
</organism>
<feature type="compositionally biased region" description="Low complexity" evidence="1">
    <location>
        <begin position="123"/>
        <end position="143"/>
    </location>
</feature>
<feature type="region of interest" description="Disordered" evidence="1">
    <location>
        <begin position="941"/>
        <end position="963"/>
    </location>
</feature>
<feature type="compositionally biased region" description="Polar residues" evidence="1">
    <location>
        <begin position="751"/>
        <end position="769"/>
    </location>
</feature>
<dbReference type="InterPro" id="IPR011993">
    <property type="entry name" value="PH-like_dom_sf"/>
</dbReference>